<evidence type="ECO:0000313" key="3">
    <source>
        <dbReference type="Proteomes" id="UP000297814"/>
    </source>
</evidence>
<keyword evidence="1" id="KW-0812">Transmembrane</keyword>
<feature type="transmembrane region" description="Helical" evidence="1">
    <location>
        <begin position="24"/>
        <end position="48"/>
    </location>
</feature>
<keyword evidence="1" id="KW-0472">Membrane</keyword>
<keyword evidence="1" id="KW-1133">Transmembrane helix</keyword>
<comment type="caution">
    <text evidence="2">The sequence shown here is derived from an EMBL/GenBank/DDBJ whole genome shotgun (WGS) entry which is preliminary data.</text>
</comment>
<accession>A0A4Z1H6H3</accession>
<keyword evidence="3" id="KW-1185">Reference proteome</keyword>
<dbReference type="EMBL" id="PQXK01000003">
    <property type="protein sequence ID" value="TGO43072.1"/>
    <property type="molecule type" value="Genomic_DNA"/>
</dbReference>
<sequence>MPLEDMVTDDLFLTQVENAKTNPYLVFCGPVFHIALISIPPNLGLVVYKWNLDRAKPDLERKLPANPPWILENDEDLSHVRLVDE</sequence>
<name>A0A4Z1H6H3_9HELO</name>
<evidence type="ECO:0000313" key="2">
    <source>
        <dbReference type="EMBL" id="TGO43072.1"/>
    </source>
</evidence>
<reference evidence="2 3" key="1">
    <citation type="submission" date="2017-12" db="EMBL/GenBank/DDBJ databases">
        <title>Comparative genomics of Botrytis spp.</title>
        <authorList>
            <person name="Valero-Jimenez C.A."/>
            <person name="Tapia P."/>
            <person name="Veloso J."/>
            <person name="Silva-Moreno E."/>
            <person name="Staats M."/>
            <person name="Valdes J.H."/>
            <person name="Van Kan J.A.L."/>
        </authorList>
    </citation>
    <scope>NUCLEOTIDE SEQUENCE [LARGE SCALE GENOMIC DNA]</scope>
    <source>
        <strain evidence="2 3">Bh0001</strain>
    </source>
</reference>
<dbReference type="Proteomes" id="UP000297814">
    <property type="component" value="Unassembled WGS sequence"/>
</dbReference>
<evidence type="ECO:0000256" key="1">
    <source>
        <dbReference type="SAM" id="Phobius"/>
    </source>
</evidence>
<organism evidence="2 3">
    <name type="scientific">Botrytis hyacinthi</name>
    <dbReference type="NCBI Taxonomy" id="278943"/>
    <lineage>
        <taxon>Eukaryota</taxon>
        <taxon>Fungi</taxon>
        <taxon>Dikarya</taxon>
        <taxon>Ascomycota</taxon>
        <taxon>Pezizomycotina</taxon>
        <taxon>Leotiomycetes</taxon>
        <taxon>Helotiales</taxon>
        <taxon>Sclerotiniaceae</taxon>
        <taxon>Botrytis</taxon>
    </lineage>
</organism>
<dbReference type="AlphaFoldDB" id="A0A4Z1H6H3"/>
<protein>
    <submittedName>
        <fullName evidence="2">Uncharacterized protein</fullName>
    </submittedName>
</protein>
<gene>
    <name evidence="2" type="ORF">BHYA_0003g00260</name>
</gene>
<proteinExistence type="predicted"/>